<comment type="caution">
    <text evidence="2">The sequence shown here is derived from an EMBL/GenBank/DDBJ whole genome shotgun (WGS) entry which is preliminary data.</text>
</comment>
<feature type="region of interest" description="Disordered" evidence="1">
    <location>
        <begin position="87"/>
        <end position="128"/>
    </location>
</feature>
<sequence length="261" mass="26705">MQGQVGAQLLLAEAEQPRQVVVHPALADRAGQGGGQLVRHPVGDPGAALLGILEEVLVPPAAQRAADLLVDEEHPLLVRRVLHQPVQAGGRPHRAGHGPARPQGSEDGGGDPQQTARAGPDAVTGAVDRDDRAGWAEADEGARALVPGEHLVPGVRVGRGVLEDGHGSLSGPAGPAPGGTSVPIMRRGPLPHQYAAGRQSSEASQSSSVSLRSSRPPYPPRDPSAMITRWTGMIHEIAVAAQALAAARAPRGAPAARATSP</sequence>
<proteinExistence type="predicted"/>
<protein>
    <submittedName>
        <fullName evidence="2">Uncharacterized protein</fullName>
    </submittedName>
</protein>
<feature type="compositionally biased region" description="Low complexity" evidence="1">
    <location>
        <begin position="200"/>
        <end position="215"/>
    </location>
</feature>
<feature type="region of interest" description="Disordered" evidence="1">
    <location>
        <begin position="162"/>
        <end position="225"/>
    </location>
</feature>
<dbReference type="EMBL" id="VSSQ01030462">
    <property type="protein sequence ID" value="MPM81004.1"/>
    <property type="molecule type" value="Genomic_DNA"/>
</dbReference>
<dbReference type="AlphaFoldDB" id="A0A645CVR2"/>
<accession>A0A645CVR2</accession>
<evidence type="ECO:0000313" key="2">
    <source>
        <dbReference type="EMBL" id="MPM81004.1"/>
    </source>
</evidence>
<evidence type="ECO:0000256" key="1">
    <source>
        <dbReference type="SAM" id="MobiDB-lite"/>
    </source>
</evidence>
<name>A0A645CVR2_9ZZZZ</name>
<reference evidence="2" key="1">
    <citation type="submission" date="2019-08" db="EMBL/GenBank/DDBJ databases">
        <authorList>
            <person name="Kucharzyk K."/>
            <person name="Murdoch R.W."/>
            <person name="Higgins S."/>
            <person name="Loffler F."/>
        </authorList>
    </citation>
    <scope>NUCLEOTIDE SEQUENCE</scope>
</reference>
<organism evidence="2">
    <name type="scientific">bioreactor metagenome</name>
    <dbReference type="NCBI Taxonomy" id="1076179"/>
    <lineage>
        <taxon>unclassified sequences</taxon>
        <taxon>metagenomes</taxon>
        <taxon>ecological metagenomes</taxon>
    </lineage>
</organism>
<gene>
    <name evidence="2" type="ORF">SDC9_128055</name>
</gene>